<dbReference type="GO" id="GO:0000287">
    <property type="term" value="F:magnesium ion binding"/>
    <property type="evidence" value="ECO:0007669"/>
    <property type="project" value="TreeGrafter"/>
</dbReference>
<evidence type="ECO:0000256" key="5">
    <source>
        <dbReference type="PIRSR" id="PIRSR015582-2"/>
    </source>
</evidence>
<evidence type="ECO:0000259" key="6">
    <source>
        <dbReference type="Pfam" id="PF03328"/>
    </source>
</evidence>
<reference evidence="7 8" key="1">
    <citation type="journal article" date="2010" name="Int. J. Syst. Evol. Microbiol.">
        <title>Bacillus horneckiae sp. nov., isolated from a spacecraft-assembly clean room.</title>
        <authorList>
            <person name="Vaishampayan P."/>
            <person name="Probst A."/>
            <person name="Krishnamurthi S."/>
            <person name="Ghosh S."/>
            <person name="Osman S."/>
            <person name="McDowall A."/>
            <person name="Ruckmani A."/>
            <person name="Mayilraj S."/>
            <person name="Venkateswaran K."/>
        </authorList>
    </citation>
    <scope>NUCLEOTIDE SEQUENCE [LARGE SCALE GENOMIC DNA]</scope>
    <source>
        <strain evidence="8">1PO1SC</strain>
    </source>
</reference>
<organism evidence="7 8">
    <name type="scientific">Cytobacillus horneckiae</name>
    <dbReference type="NCBI Taxonomy" id="549687"/>
    <lineage>
        <taxon>Bacteria</taxon>
        <taxon>Bacillati</taxon>
        <taxon>Bacillota</taxon>
        <taxon>Bacilli</taxon>
        <taxon>Bacillales</taxon>
        <taxon>Bacillaceae</taxon>
        <taxon>Cytobacillus</taxon>
    </lineage>
</organism>
<accession>A0A2N0ZIU2</accession>
<evidence type="ECO:0000256" key="3">
    <source>
        <dbReference type="ARBA" id="ARBA00022842"/>
    </source>
</evidence>
<dbReference type="PIRSF" id="PIRSF015582">
    <property type="entry name" value="Cit_lyase_B"/>
    <property type="match status" value="1"/>
</dbReference>
<keyword evidence="8" id="KW-1185">Reference proteome</keyword>
<feature type="domain" description="HpcH/HpaI aldolase/citrate lyase" evidence="6">
    <location>
        <begin position="5"/>
        <end position="223"/>
    </location>
</feature>
<feature type="binding site" evidence="4">
    <location>
        <position position="127"/>
    </location>
    <ligand>
        <name>substrate</name>
    </ligand>
</feature>
<evidence type="ECO:0000256" key="4">
    <source>
        <dbReference type="PIRSR" id="PIRSR015582-1"/>
    </source>
</evidence>
<keyword evidence="2 5" id="KW-0479">Metal-binding</keyword>
<feature type="binding site" evidence="4">
    <location>
        <position position="64"/>
    </location>
    <ligand>
        <name>substrate</name>
    </ligand>
</feature>
<feature type="binding site" evidence="5">
    <location>
        <position position="127"/>
    </location>
    <ligand>
        <name>Mg(2+)</name>
        <dbReference type="ChEBI" id="CHEBI:18420"/>
    </ligand>
</feature>
<dbReference type="Proteomes" id="UP000233343">
    <property type="component" value="Unassembled WGS sequence"/>
</dbReference>
<gene>
    <name evidence="7" type="ORF">CWS20_09155</name>
</gene>
<dbReference type="SUPFAM" id="SSF51621">
    <property type="entry name" value="Phosphoenolpyruvate/pyruvate domain"/>
    <property type="match status" value="1"/>
</dbReference>
<feature type="binding site" evidence="5">
    <location>
        <position position="154"/>
    </location>
    <ligand>
        <name>Mg(2+)</name>
        <dbReference type="ChEBI" id="CHEBI:18420"/>
    </ligand>
</feature>
<comment type="caution">
    <text evidence="7">The sequence shown here is derived from an EMBL/GenBank/DDBJ whole genome shotgun (WGS) entry which is preliminary data.</text>
</comment>
<evidence type="ECO:0000256" key="1">
    <source>
        <dbReference type="ARBA" id="ARBA00001946"/>
    </source>
</evidence>
<dbReference type="GO" id="GO:0006107">
    <property type="term" value="P:oxaloacetate metabolic process"/>
    <property type="evidence" value="ECO:0007669"/>
    <property type="project" value="TreeGrafter"/>
</dbReference>
<dbReference type="EMBL" id="PISD01000016">
    <property type="protein sequence ID" value="PKG29428.1"/>
    <property type="molecule type" value="Genomic_DNA"/>
</dbReference>
<keyword evidence="7" id="KW-0456">Lyase</keyword>
<dbReference type="PANTHER" id="PTHR32308">
    <property type="entry name" value="LYASE BETA SUBUNIT, PUTATIVE (AFU_ORTHOLOGUE AFUA_4G13030)-RELATED"/>
    <property type="match status" value="1"/>
</dbReference>
<name>A0A2N0ZIU2_9BACI</name>
<comment type="cofactor">
    <cofactor evidence="1">
        <name>Mg(2+)</name>
        <dbReference type="ChEBI" id="CHEBI:18420"/>
    </cofactor>
</comment>
<dbReference type="AlphaFoldDB" id="A0A2N0ZIU2"/>
<dbReference type="InterPro" id="IPR011206">
    <property type="entry name" value="Citrate_lyase_beta/mcl1/mcl2"/>
</dbReference>
<dbReference type="InterPro" id="IPR040442">
    <property type="entry name" value="Pyrv_kinase-like_dom_sf"/>
</dbReference>
<sequence>MKNSSYLFVPGKSKKMMEKAIISIAENIIIDLEDSVALSAKVDVRKEVEIFLKNNNISKNIYIRINDVSTSYWKEDIDLVIETDVQGIVLPKAESQHKLKEICHYIENGLHQSGRMRPDFEVIPLIESAKGIHFAYEIGCSHPYIKRMAFGSIDYSLDIGVNLSRVGTELLYAKSQIVNASRAAEIEGPIDAVFPEINDERALMNDAKAGKQLGFKAKLAIHPKQLETIHQIFKPSEKEVLEAKEIVASFEAAELRGLASIQVNERLVDYPVYKMAKLLLE</sequence>
<dbReference type="InterPro" id="IPR005000">
    <property type="entry name" value="Aldolase/citrate-lyase_domain"/>
</dbReference>
<evidence type="ECO:0000313" key="7">
    <source>
        <dbReference type="EMBL" id="PKG29428.1"/>
    </source>
</evidence>
<dbReference type="GO" id="GO:0016829">
    <property type="term" value="F:lyase activity"/>
    <property type="evidence" value="ECO:0007669"/>
    <property type="project" value="UniProtKB-KW"/>
</dbReference>
<dbReference type="Pfam" id="PF03328">
    <property type="entry name" value="HpcH_HpaI"/>
    <property type="match status" value="1"/>
</dbReference>
<keyword evidence="3 5" id="KW-0460">Magnesium</keyword>
<evidence type="ECO:0000256" key="2">
    <source>
        <dbReference type="ARBA" id="ARBA00022723"/>
    </source>
</evidence>
<dbReference type="PANTHER" id="PTHR32308:SF0">
    <property type="entry name" value="HPCH_HPAI ALDOLASE_CITRATE LYASE DOMAIN-CONTAINING PROTEIN"/>
    <property type="match status" value="1"/>
</dbReference>
<dbReference type="InterPro" id="IPR015813">
    <property type="entry name" value="Pyrv/PenolPyrv_kinase-like_dom"/>
</dbReference>
<protein>
    <submittedName>
        <fullName evidence="7">CoA ester lyase</fullName>
    </submittedName>
</protein>
<evidence type="ECO:0000313" key="8">
    <source>
        <dbReference type="Proteomes" id="UP000233343"/>
    </source>
</evidence>
<dbReference type="RefSeq" id="WP_066197892.1">
    <property type="nucleotide sequence ID" value="NZ_JAFDQP010000004.1"/>
</dbReference>
<dbReference type="Gene3D" id="3.20.20.60">
    <property type="entry name" value="Phosphoenolpyruvate-binding domains"/>
    <property type="match status" value="1"/>
</dbReference>
<proteinExistence type="predicted"/>